<proteinExistence type="inferred from homology"/>
<dbReference type="GO" id="GO:0000162">
    <property type="term" value="P:L-tryptophan biosynthetic process"/>
    <property type="evidence" value="ECO:0007669"/>
    <property type="project" value="InterPro"/>
</dbReference>
<dbReference type="Pfam" id="PF00591">
    <property type="entry name" value="Glycos_transf_3"/>
    <property type="match status" value="1"/>
</dbReference>
<dbReference type="InterPro" id="IPR017459">
    <property type="entry name" value="Glycosyl_Trfase_fam3_N_dom"/>
</dbReference>
<dbReference type="SUPFAM" id="SSF52418">
    <property type="entry name" value="Nucleoside phosphorylase/phosphoribosyltransferase catalytic domain"/>
    <property type="match status" value="1"/>
</dbReference>
<evidence type="ECO:0000256" key="2">
    <source>
        <dbReference type="ARBA" id="ARBA00022679"/>
    </source>
</evidence>
<keyword evidence="2 5" id="KW-0808">Transferase</keyword>
<dbReference type="PANTHER" id="PTHR43285">
    <property type="entry name" value="ANTHRANILATE PHOSPHORIBOSYLTRANSFERASE"/>
    <property type="match status" value="1"/>
</dbReference>
<name>A0A644VUM0_9ZZZZ</name>
<dbReference type="EMBL" id="VSSQ01000446">
    <property type="protein sequence ID" value="MPL94910.1"/>
    <property type="molecule type" value="Genomic_DNA"/>
</dbReference>
<evidence type="ECO:0000256" key="1">
    <source>
        <dbReference type="ARBA" id="ARBA00022676"/>
    </source>
</evidence>
<dbReference type="GO" id="GO:0005829">
    <property type="term" value="C:cytosol"/>
    <property type="evidence" value="ECO:0007669"/>
    <property type="project" value="TreeGrafter"/>
</dbReference>
<dbReference type="InterPro" id="IPR005940">
    <property type="entry name" value="Anthranilate_Pribosyl_Tfrase"/>
</dbReference>
<dbReference type="NCBIfam" id="TIGR01245">
    <property type="entry name" value="trpD"/>
    <property type="match status" value="1"/>
</dbReference>
<organism evidence="5">
    <name type="scientific">bioreactor metagenome</name>
    <dbReference type="NCBI Taxonomy" id="1076179"/>
    <lineage>
        <taxon>unclassified sequences</taxon>
        <taxon>metagenomes</taxon>
        <taxon>ecological metagenomes</taxon>
    </lineage>
</organism>
<dbReference type="InterPro" id="IPR035902">
    <property type="entry name" value="Nuc_phospho_transferase"/>
</dbReference>
<protein>
    <submittedName>
        <fullName evidence="5">Anthranilate phosphoribosyltransferase</fullName>
        <ecNumber evidence="5">2.4.2.18</ecNumber>
    </submittedName>
</protein>
<dbReference type="Pfam" id="PF02885">
    <property type="entry name" value="Glycos_trans_3N"/>
    <property type="match status" value="1"/>
</dbReference>
<accession>A0A644VUM0</accession>
<dbReference type="InterPro" id="IPR036320">
    <property type="entry name" value="Glycosyl_Trfase_fam3_N_dom_sf"/>
</dbReference>
<reference evidence="5" key="1">
    <citation type="submission" date="2019-08" db="EMBL/GenBank/DDBJ databases">
        <authorList>
            <person name="Kucharzyk K."/>
            <person name="Murdoch R.W."/>
            <person name="Higgins S."/>
            <person name="Loffler F."/>
        </authorList>
    </citation>
    <scope>NUCLEOTIDE SEQUENCE</scope>
</reference>
<dbReference type="EC" id="2.4.2.18" evidence="5"/>
<gene>
    <name evidence="5" type="primary">trpD_12</name>
    <name evidence="5" type="ORF">SDC9_41070</name>
</gene>
<comment type="caution">
    <text evidence="5">The sequence shown here is derived from an EMBL/GenBank/DDBJ whole genome shotgun (WGS) entry which is preliminary data.</text>
</comment>
<dbReference type="SUPFAM" id="SSF47648">
    <property type="entry name" value="Nucleoside phosphorylase/phosphoribosyltransferase N-terminal domain"/>
    <property type="match status" value="1"/>
</dbReference>
<dbReference type="HAMAP" id="MF_00211">
    <property type="entry name" value="TrpD"/>
    <property type="match status" value="1"/>
</dbReference>
<evidence type="ECO:0000259" key="4">
    <source>
        <dbReference type="Pfam" id="PF02885"/>
    </source>
</evidence>
<dbReference type="PANTHER" id="PTHR43285:SF2">
    <property type="entry name" value="ANTHRANILATE PHOSPHORIBOSYLTRANSFERASE"/>
    <property type="match status" value="1"/>
</dbReference>
<evidence type="ECO:0000259" key="3">
    <source>
        <dbReference type="Pfam" id="PF00591"/>
    </source>
</evidence>
<evidence type="ECO:0000313" key="5">
    <source>
        <dbReference type="EMBL" id="MPL94910.1"/>
    </source>
</evidence>
<dbReference type="InterPro" id="IPR000312">
    <property type="entry name" value="Glycosyl_Trfase_fam3"/>
</dbReference>
<dbReference type="Gene3D" id="1.20.970.10">
    <property type="entry name" value="Transferase, Pyrimidine Nucleoside Phosphorylase, Chain C"/>
    <property type="match status" value="1"/>
</dbReference>
<feature type="domain" description="Glycosyl transferase family 3" evidence="3">
    <location>
        <begin position="74"/>
        <end position="319"/>
    </location>
</feature>
<dbReference type="GO" id="GO:0004048">
    <property type="term" value="F:anthranilate phosphoribosyltransferase activity"/>
    <property type="evidence" value="ECO:0007669"/>
    <property type="project" value="UniProtKB-EC"/>
</dbReference>
<dbReference type="AlphaFoldDB" id="A0A644VUM0"/>
<sequence>MKQILNRLFDHQSLTRSEATEVMTNMAAGLYNEAQIAAFISVYLMRSIELDEIIGFREALLSMAVKVDLSDFGIMDIVGTGGDGKNTFNISTAACFVVAGAGYKVAKHGNYGATSVSGSSNVLEYFGVKFTTDESVLKNSLDRSGFAYLHAPVFNPAMKHVAPVRKNLGVRTFFNMLGPLINPAQPKYQCLGVYNLKMMRLYSYIYQRLGTQYTIVHSLDGYDEISLTNTAKIVNNSGEFVYTPEELGFNKIEQQALWGGEIVQDAAVIFLNVLENKATAAQRDAVIINAALAIQTRCPFKSIEDCKAEAMESLQNGAAINAFRKFLNHNT</sequence>
<keyword evidence="1 5" id="KW-0328">Glycosyltransferase</keyword>
<feature type="domain" description="Glycosyl transferase family 3 N-terminal" evidence="4">
    <location>
        <begin position="2"/>
        <end position="62"/>
    </location>
</feature>
<dbReference type="Gene3D" id="3.40.1030.10">
    <property type="entry name" value="Nucleoside phosphorylase/phosphoribosyltransferase catalytic domain"/>
    <property type="match status" value="1"/>
</dbReference>